<dbReference type="Proteomes" id="UP000813018">
    <property type="component" value="Unassembled WGS sequence"/>
</dbReference>
<evidence type="ECO:0000313" key="2">
    <source>
        <dbReference type="EMBL" id="MBW7468340.1"/>
    </source>
</evidence>
<gene>
    <name evidence="2" type="ORF">K0O23_14785</name>
</gene>
<evidence type="ECO:0000313" key="3">
    <source>
        <dbReference type="Proteomes" id="UP000813018"/>
    </source>
</evidence>
<accession>A0ABS7CWZ9</accession>
<keyword evidence="3" id="KW-1185">Reference proteome</keyword>
<dbReference type="InterPro" id="IPR013783">
    <property type="entry name" value="Ig-like_fold"/>
</dbReference>
<dbReference type="RefSeq" id="WP_219878211.1">
    <property type="nucleotide sequence ID" value="NZ_JAHYXK010000013.1"/>
</dbReference>
<feature type="signal peptide" evidence="1">
    <location>
        <begin position="1"/>
        <end position="26"/>
    </location>
</feature>
<dbReference type="EMBL" id="JAHYXK010000013">
    <property type="protein sequence ID" value="MBW7468340.1"/>
    <property type="molecule type" value="Genomic_DNA"/>
</dbReference>
<name>A0ABS7CWZ9_9BACT</name>
<dbReference type="NCBIfam" id="TIGR04183">
    <property type="entry name" value="Por_Secre_tail"/>
    <property type="match status" value="1"/>
</dbReference>
<reference evidence="2 3" key="1">
    <citation type="journal article" date="2016" name="Int. J. Syst. Evol. Microbiol.">
        <title>Pontibacter aydingkolensis sp. nov., isolated from soil of a salt lake.</title>
        <authorList>
            <person name="Osman G."/>
            <person name="Zhang T."/>
            <person name="Lou K."/>
            <person name="Gao Y."/>
            <person name="Chang W."/>
            <person name="Lin Q."/>
            <person name="Yang H.M."/>
            <person name="Huo X.D."/>
            <person name="Wang N."/>
        </authorList>
    </citation>
    <scope>NUCLEOTIDE SEQUENCE [LARGE SCALE GENOMIC DNA]</scope>
    <source>
        <strain evidence="2 3">KACC 19255</strain>
    </source>
</reference>
<feature type="chain" id="PRO_5046937931" evidence="1">
    <location>
        <begin position="27"/>
        <end position="333"/>
    </location>
</feature>
<keyword evidence="1" id="KW-0732">Signal</keyword>
<proteinExistence type="predicted"/>
<protein>
    <submittedName>
        <fullName evidence="2">T9SS type A sorting domain-containing protein</fullName>
    </submittedName>
</protein>
<comment type="caution">
    <text evidence="2">The sequence shown here is derived from an EMBL/GenBank/DDBJ whole genome shotgun (WGS) entry which is preliminary data.</text>
</comment>
<organism evidence="2 3">
    <name type="scientific">Pontibacter aydingkolensis</name>
    <dbReference type="NCBI Taxonomy" id="1911536"/>
    <lineage>
        <taxon>Bacteria</taxon>
        <taxon>Pseudomonadati</taxon>
        <taxon>Bacteroidota</taxon>
        <taxon>Cytophagia</taxon>
        <taxon>Cytophagales</taxon>
        <taxon>Hymenobacteraceae</taxon>
        <taxon>Pontibacter</taxon>
    </lineage>
</organism>
<evidence type="ECO:0000256" key="1">
    <source>
        <dbReference type="SAM" id="SignalP"/>
    </source>
</evidence>
<dbReference type="Gene3D" id="2.60.40.10">
    <property type="entry name" value="Immunoglobulins"/>
    <property type="match status" value="1"/>
</dbReference>
<dbReference type="InterPro" id="IPR026444">
    <property type="entry name" value="Secre_tail"/>
</dbReference>
<sequence length="333" mass="36921">MKKYTLLLYTALLLVFCSYLPDKAQAQNTNLPDQECFYASPDGCITLGYQSVTPHVNLPGESQNPKLDVEIIFQACTDVTEIRLTPTQGQAVILTGNQIQPGVIQTYAFVVNENSFKDGKLKLTIEFTSGQRVTVDIIWDEALDCGALIPLAVELTSFTGLPTQNGITLNWSTASEENNSHFEVERSADGQAFEQIAKVNGNGNSSIAINYTYLDINPLQGTNYYRLKQVDYDGQFEYSKTIAVSNDRATAMQVTMAPNPCRNGNCEVLIRNSRETRQTLLELKDMSGKVVLTKLVQRGAVQLSPDELRQYKGLFILTATSGDEVVHQRVILE</sequence>